<dbReference type="InterPro" id="IPR036759">
    <property type="entry name" value="TPK_catalytic_sf"/>
</dbReference>
<protein>
    <recommendedName>
        <fullName evidence="5">Thiamine diphosphokinase</fullName>
        <ecNumber evidence="5">2.7.6.2</ecNumber>
    </recommendedName>
</protein>
<dbReference type="InterPro" id="IPR006282">
    <property type="entry name" value="Thi_PPkinase"/>
</dbReference>
<dbReference type="InterPro" id="IPR053149">
    <property type="entry name" value="TPK"/>
</dbReference>
<keyword evidence="1 7" id="KW-0808">Transferase</keyword>
<sequence length="217" mass="23634">MNCIVIAGGRLDPARTRTWHRHIHRLLKTADLIIAADSGAGHLKKNGVLPHVIVGDLDSIDPDTLNFFKKNKVPVQPYPRRKNRTDMELCLDYAKNRGATHITMLAATGTRLDHTLANVLLLVPLADAGICVRIMDAHNEICLVKDRLELSGNPGDLVSLIPLTATVTGVTLTGLSYPLRDQTLRIGTTLGISNFFSESAAQISIKSGTLLVIRSMD</sequence>
<comment type="caution">
    <text evidence="7">The sequence shown here is derived from an EMBL/GenBank/DDBJ whole genome shotgun (WGS) entry which is preliminary data.</text>
</comment>
<keyword evidence="2" id="KW-0547">Nucleotide-binding</keyword>
<dbReference type="PANTHER" id="PTHR41299:SF1">
    <property type="entry name" value="THIAMINE PYROPHOSPHOKINASE"/>
    <property type="match status" value="1"/>
</dbReference>
<dbReference type="GO" id="GO:0004788">
    <property type="term" value="F:thiamine diphosphokinase activity"/>
    <property type="evidence" value="ECO:0007669"/>
    <property type="project" value="UniProtKB-UniRule"/>
</dbReference>
<dbReference type="NCBIfam" id="TIGR01378">
    <property type="entry name" value="thi_PPkinase"/>
    <property type="match status" value="1"/>
</dbReference>
<keyword evidence="3" id="KW-0418">Kinase</keyword>
<dbReference type="GO" id="GO:0030975">
    <property type="term" value="F:thiamine binding"/>
    <property type="evidence" value="ECO:0007669"/>
    <property type="project" value="InterPro"/>
</dbReference>
<dbReference type="PANTHER" id="PTHR41299">
    <property type="entry name" value="THIAMINE PYROPHOSPHOKINASE"/>
    <property type="match status" value="1"/>
</dbReference>
<dbReference type="GO" id="GO:0005524">
    <property type="term" value="F:ATP binding"/>
    <property type="evidence" value="ECO:0007669"/>
    <property type="project" value="UniProtKB-KW"/>
</dbReference>
<dbReference type="SUPFAM" id="SSF63999">
    <property type="entry name" value="Thiamin pyrophosphokinase, catalytic domain"/>
    <property type="match status" value="1"/>
</dbReference>
<evidence type="ECO:0000313" key="7">
    <source>
        <dbReference type="EMBL" id="MBG0778636.1"/>
    </source>
</evidence>
<dbReference type="SMART" id="SM00983">
    <property type="entry name" value="TPK_B1_binding"/>
    <property type="match status" value="1"/>
</dbReference>
<dbReference type="Pfam" id="PF04263">
    <property type="entry name" value="TPK_catalytic"/>
    <property type="match status" value="1"/>
</dbReference>
<evidence type="ECO:0000256" key="3">
    <source>
        <dbReference type="ARBA" id="ARBA00022777"/>
    </source>
</evidence>
<name>A0A931G6R1_9BACT</name>
<gene>
    <name evidence="7" type="ORF">H0S81_01725</name>
</gene>
<evidence type="ECO:0000256" key="4">
    <source>
        <dbReference type="ARBA" id="ARBA00022840"/>
    </source>
</evidence>
<reference evidence="7" key="1">
    <citation type="submission" date="2020-07" db="EMBL/GenBank/DDBJ databases">
        <title>Severe corrosion of carbon steel in oil field produced water can be linked to methanogenic archaea containing a special type of NiFe hydrogenase.</title>
        <authorList>
            <person name="Lahme S."/>
            <person name="Mand J."/>
            <person name="Longwell J."/>
            <person name="Smith R."/>
            <person name="Enning D."/>
        </authorList>
    </citation>
    <scope>NUCLEOTIDE SEQUENCE</scope>
    <source>
        <strain evidence="7">MIC098Bin6</strain>
    </source>
</reference>
<dbReference type="GO" id="GO:0006772">
    <property type="term" value="P:thiamine metabolic process"/>
    <property type="evidence" value="ECO:0007669"/>
    <property type="project" value="UniProtKB-UniRule"/>
</dbReference>
<dbReference type="GO" id="GO:0016301">
    <property type="term" value="F:kinase activity"/>
    <property type="evidence" value="ECO:0007669"/>
    <property type="project" value="UniProtKB-KW"/>
</dbReference>
<dbReference type="GO" id="GO:0009229">
    <property type="term" value="P:thiamine diphosphate biosynthetic process"/>
    <property type="evidence" value="ECO:0007669"/>
    <property type="project" value="InterPro"/>
</dbReference>
<dbReference type="SUPFAM" id="SSF63862">
    <property type="entry name" value="Thiamin pyrophosphokinase, substrate-binding domain"/>
    <property type="match status" value="1"/>
</dbReference>
<dbReference type="AlphaFoldDB" id="A0A931G6R1"/>
<dbReference type="Proteomes" id="UP000706172">
    <property type="component" value="Unassembled WGS sequence"/>
</dbReference>
<organism evidence="7 8">
    <name type="scientific">Desulfotignum balticum</name>
    <dbReference type="NCBI Taxonomy" id="115781"/>
    <lineage>
        <taxon>Bacteria</taxon>
        <taxon>Pseudomonadati</taxon>
        <taxon>Thermodesulfobacteriota</taxon>
        <taxon>Desulfobacteria</taxon>
        <taxon>Desulfobacterales</taxon>
        <taxon>Desulfobacteraceae</taxon>
        <taxon>Desulfotignum</taxon>
    </lineage>
</organism>
<evidence type="ECO:0000313" key="8">
    <source>
        <dbReference type="Proteomes" id="UP000706172"/>
    </source>
</evidence>
<dbReference type="InterPro" id="IPR036371">
    <property type="entry name" value="TPK_B1-bd_sf"/>
</dbReference>
<evidence type="ECO:0000256" key="2">
    <source>
        <dbReference type="ARBA" id="ARBA00022741"/>
    </source>
</evidence>
<dbReference type="InterPro" id="IPR007371">
    <property type="entry name" value="TPK_catalytic"/>
</dbReference>
<dbReference type="EMBL" id="JACCQK010000068">
    <property type="protein sequence ID" value="MBG0778636.1"/>
    <property type="molecule type" value="Genomic_DNA"/>
</dbReference>
<evidence type="ECO:0000256" key="1">
    <source>
        <dbReference type="ARBA" id="ARBA00022679"/>
    </source>
</evidence>
<dbReference type="InterPro" id="IPR007373">
    <property type="entry name" value="Thiamin_PyroPKinase_B1-bd"/>
</dbReference>
<dbReference type="Pfam" id="PF04265">
    <property type="entry name" value="TPK_B1_binding"/>
    <property type="match status" value="1"/>
</dbReference>
<evidence type="ECO:0000259" key="6">
    <source>
        <dbReference type="SMART" id="SM00983"/>
    </source>
</evidence>
<evidence type="ECO:0000256" key="5">
    <source>
        <dbReference type="NCBIfam" id="TIGR01378"/>
    </source>
</evidence>
<dbReference type="Gene3D" id="3.40.50.10240">
    <property type="entry name" value="Thiamin pyrophosphokinase, catalytic domain"/>
    <property type="match status" value="1"/>
</dbReference>
<keyword evidence="4" id="KW-0067">ATP-binding</keyword>
<accession>A0A931G6R1</accession>
<feature type="domain" description="Thiamin pyrophosphokinase thiamin-binding" evidence="6">
    <location>
        <begin position="152"/>
        <end position="211"/>
    </location>
</feature>
<dbReference type="CDD" id="cd07995">
    <property type="entry name" value="TPK"/>
    <property type="match status" value="1"/>
</dbReference>
<proteinExistence type="predicted"/>
<dbReference type="EC" id="2.7.6.2" evidence="5"/>